<dbReference type="GO" id="GO:0006955">
    <property type="term" value="P:immune response"/>
    <property type="evidence" value="ECO:0007669"/>
    <property type="project" value="InterPro"/>
</dbReference>
<dbReference type="InterPro" id="IPR006052">
    <property type="entry name" value="TNF_dom"/>
</dbReference>
<keyword evidence="3" id="KW-0202">Cytokine</keyword>
<dbReference type="SUPFAM" id="SSF49842">
    <property type="entry name" value="TNF-like"/>
    <property type="match status" value="1"/>
</dbReference>
<dbReference type="GO" id="GO:0005125">
    <property type="term" value="F:cytokine activity"/>
    <property type="evidence" value="ECO:0007669"/>
    <property type="project" value="UniProtKB-KW"/>
</dbReference>
<dbReference type="eggNOG" id="ENOG502QQ3R">
    <property type="taxonomic scope" value="Eukaryota"/>
</dbReference>
<evidence type="ECO:0000256" key="2">
    <source>
        <dbReference type="ARBA" id="ARBA00008670"/>
    </source>
</evidence>
<feature type="transmembrane region" description="Helical" evidence="5">
    <location>
        <begin position="20"/>
        <end position="43"/>
    </location>
</feature>
<gene>
    <name evidence="7" type="ORF">BRAFLDRAFT_79180</name>
</gene>
<evidence type="ECO:0000256" key="4">
    <source>
        <dbReference type="ARBA" id="ARBA00023136"/>
    </source>
</evidence>
<sequence length="293" mass="33151">MGCKGVYGEKRCGHFLELVVFFQLALLLALCVSFVTVTVNLNAEIEELRTVLKERNSEKQPGDESWITSPLLAAVVQNAIAQALGNITTDKERERKQTGRFTPYGPLYTLDNDGEGDGKLGGKRGGKAQGYLAKPMAHLTGSIMSDPEMDLDRVLRPKNSMVRVKGWEWDQGLATLANGMKYGGGYIQVPMDGLYYVYSQLYFRYMKDDDKTRKHVQMLHYTFKRSDTYRVAQELMKSARTKCWSKHTDYELLSSYQGGVFRLRQGDKLYVAVSNVDFVSFEETASYFGAFLI</sequence>
<dbReference type="CDD" id="cd00184">
    <property type="entry name" value="TNF"/>
    <property type="match status" value="1"/>
</dbReference>
<evidence type="ECO:0000259" key="6">
    <source>
        <dbReference type="PROSITE" id="PS50049"/>
    </source>
</evidence>
<name>C3YS84_BRAFL</name>
<evidence type="ECO:0000256" key="3">
    <source>
        <dbReference type="ARBA" id="ARBA00022514"/>
    </source>
</evidence>
<dbReference type="GO" id="GO:0016020">
    <property type="term" value="C:membrane"/>
    <property type="evidence" value="ECO:0007669"/>
    <property type="project" value="UniProtKB-SubCell"/>
</dbReference>
<dbReference type="Pfam" id="PF00229">
    <property type="entry name" value="TNF"/>
    <property type="match status" value="1"/>
</dbReference>
<dbReference type="GO" id="GO:0005164">
    <property type="term" value="F:tumor necrosis factor receptor binding"/>
    <property type="evidence" value="ECO:0007669"/>
    <property type="project" value="InterPro"/>
</dbReference>
<dbReference type="Gene3D" id="2.60.120.40">
    <property type="match status" value="1"/>
</dbReference>
<proteinExistence type="inferred from homology"/>
<feature type="domain" description="THD" evidence="6">
    <location>
        <begin position="135"/>
        <end position="293"/>
    </location>
</feature>
<comment type="subcellular location">
    <subcellularLocation>
        <location evidence="1">Membrane</location>
    </subcellularLocation>
</comment>
<dbReference type="PROSITE" id="PS50049">
    <property type="entry name" value="THD_2"/>
    <property type="match status" value="1"/>
</dbReference>
<organism>
    <name type="scientific">Branchiostoma floridae</name>
    <name type="common">Florida lancelet</name>
    <name type="synonym">Amphioxus</name>
    <dbReference type="NCBI Taxonomy" id="7739"/>
    <lineage>
        <taxon>Eukaryota</taxon>
        <taxon>Metazoa</taxon>
        <taxon>Chordata</taxon>
        <taxon>Cephalochordata</taxon>
        <taxon>Leptocardii</taxon>
        <taxon>Amphioxiformes</taxon>
        <taxon>Branchiostomatidae</taxon>
        <taxon>Branchiostoma</taxon>
    </lineage>
</organism>
<accession>C3YS84</accession>
<protein>
    <recommendedName>
        <fullName evidence="6">THD domain-containing protein</fullName>
    </recommendedName>
</protein>
<dbReference type="AlphaFoldDB" id="C3YS84"/>
<dbReference type="PANTHER" id="PTHR11471">
    <property type="entry name" value="TUMOR NECROSIS FACTOR FAMILY MEMBER"/>
    <property type="match status" value="1"/>
</dbReference>
<keyword evidence="5" id="KW-1133">Transmembrane helix</keyword>
<dbReference type="EMBL" id="GG666548">
    <property type="protein sequence ID" value="EEN56989.1"/>
    <property type="molecule type" value="Genomic_DNA"/>
</dbReference>
<dbReference type="PANTHER" id="PTHR11471:SF13">
    <property type="entry name" value="TNF FAMILY PROFILE DOMAIN-CONTAINING PROTEIN"/>
    <property type="match status" value="1"/>
</dbReference>
<keyword evidence="4 5" id="KW-0472">Membrane</keyword>
<comment type="similarity">
    <text evidence="2">Belongs to the tumor necrosis factor family.</text>
</comment>
<evidence type="ECO:0000313" key="7">
    <source>
        <dbReference type="EMBL" id="EEN56989.1"/>
    </source>
</evidence>
<dbReference type="InParanoid" id="C3YS84"/>
<keyword evidence="5" id="KW-0812">Transmembrane</keyword>
<reference evidence="7" key="1">
    <citation type="journal article" date="2008" name="Nature">
        <title>The amphioxus genome and the evolution of the chordate karyotype.</title>
        <authorList>
            <consortium name="US DOE Joint Genome Institute (JGI-PGF)"/>
            <person name="Putnam N.H."/>
            <person name="Butts T."/>
            <person name="Ferrier D.E.K."/>
            <person name="Furlong R.F."/>
            <person name="Hellsten U."/>
            <person name="Kawashima T."/>
            <person name="Robinson-Rechavi M."/>
            <person name="Shoguchi E."/>
            <person name="Terry A."/>
            <person name="Yu J.-K."/>
            <person name="Benito-Gutierrez E.L."/>
            <person name="Dubchak I."/>
            <person name="Garcia-Fernandez J."/>
            <person name="Gibson-Brown J.J."/>
            <person name="Grigoriev I.V."/>
            <person name="Horton A.C."/>
            <person name="de Jong P.J."/>
            <person name="Jurka J."/>
            <person name="Kapitonov V.V."/>
            <person name="Kohara Y."/>
            <person name="Kuroki Y."/>
            <person name="Lindquist E."/>
            <person name="Lucas S."/>
            <person name="Osoegawa K."/>
            <person name="Pennacchio L.A."/>
            <person name="Salamov A.A."/>
            <person name="Satou Y."/>
            <person name="Sauka-Spengler T."/>
            <person name="Schmutz J."/>
            <person name="Shin-I T."/>
            <person name="Toyoda A."/>
            <person name="Bronner-Fraser M."/>
            <person name="Fujiyama A."/>
            <person name="Holland L.Z."/>
            <person name="Holland P.W.H."/>
            <person name="Satoh N."/>
            <person name="Rokhsar D.S."/>
        </authorList>
    </citation>
    <scope>NUCLEOTIDE SEQUENCE [LARGE SCALE GENOMIC DNA]</scope>
    <source>
        <strain evidence="7">S238N-H82</strain>
        <tissue evidence="7">Testes</tissue>
    </source>
</reference>
<evidence type="ECO:0000256" key="5">
    <source>
        <dbReference type="SAM" id="Phobius"/>
    </source>
</evidence>
<dbReference type="SMART" id="SM00207">
    <property type="entry name" value="TNF"/>
    <property type="match status" value="1"/>
</dbReference>
<dbReference type="InterPro" id="IPR008983">
    <property type="entry name" value="Tumour_necrosis_fac-like_dom"/>
</dbReference>
<dbReference type="GO" id="GO:0005615">
    <property type="term" value="C:extracellular space"/>
    <property type="evidence" value="ECO:0007669"/>
    <property type="project" value="UniProtKB-KW"/>
</dbReference>
<evidence type="ECO:0000256" key="1">
    <source>
        <dbReference type="ARBA" id="ARBA00004370"/>
    </source>
</evidence>